<comment type="caution">
    <text evidence="2">The sequence shown here is derived from an EMBL/GenBank/DDBJ whole genome shotgun (WGS) entry which is preliminary data.</text>
</comment>
<dbReference type="EMBL" id="VSSQ01052654">
    <property type="protein sequence ID" value="MPN06722.1"/>
    <property type="molecule type" value="Genomic_DNA"/>
</dbReference>
<reference evidence="2" key="1">
    <citation type="submission" date="2019-08" db="EMBL/GenBank/DDBJ databases">
        <authorList>
            <person name="Kucharzyk K."/>
            <person name="Murdoch R.W."/>
            <person name="Higgins S."/>
            <person name="Loffler F."/>
        </authorList>
    </citation>
    <scope>NUCLEOTIDE SEQUENCE</scope>
</reference>
<dbReference type="AlphaFoldDB" id="A0A645EZP8"/>
<feature type="region of interest" description="Disordered" evidence="1">
    <location>
        <begin position="48"/>
        <end position="81"/>
    </location>
</feature>
<protein>
    <submittedName>
        <fullName evidence="2">Uncharacterized protein</fullName>
    </submittedName>
</protein>
<name>A0A645EZP8_9ZZZZ</name>
<evidence type="ECO:0000256" key="1">
    <source>
        <dbReference type="SAM" id="MobiDB-lite"/>
    </source>
</evidence>
<organism evidence="2">
    <name type="scientific">bioreactor metagenome</name>
    <dbReference type="NCBI Taxonomy" id="1076179"/>
    <lineage>
        <taxon>unclassified sequences</taxon>
        <taxon>metagenomes</taxon>
        <taxon>ecological metagenomes</taxon>
    </lineage>
</organism>
<proteinExistence type="predicted"/>
<accession>A0A645EZP8</accession>
<evidence type="ECO:0000313" key="2">
    <source>
        <dbReference type="EMBL" id="MPN06722.1"/>
    </source>
</evidence>
<sequence length="163" mass="18912">MCILRAELLKVPPSLPRGFLKFGLVRGIQSARNDRFLADCKRNCRGYRPEENQRKKNQREFPRPRESDDSNAKDRLPDRRLHEAHIASKRCSRLRLRIGGGHPLQKILSCHPNSHQRQENCADRQPRLIGQKRDIQHPFQQGGLQRVNHRHIPFGASVSLKHG</sequence>
<gene>
    <name evidence="2" type="ORF">SDC9_153978</name>
</gene>